<evidence type="ECO:0000256" key="1">
    <source>
        <dbReference type="SAM" id="MobiDB-lite"/>
    </source>
</evidence>
<dbReference type="HOGENOM" id="CLU_987147_0_0_1"/>
<name>G9NMX5_HYPAI</name>
<comment type="caution">
    <text evidence="2">The sequence shown here is derived from an EMBL/GenBank/DDBJ whole genome shotgun (WGS) entry which is preliminary data.</text>
</comment>
<proteinExistence type="predicted"/>
<accession>G9NMX5</accession>
<dbReference type="EMBL" id="ABDG02000019">
    <property type="protein sequence ID" value="EHK48255.1"/>
    <property type="molecule type" value="Genomic_DNA"/>
</dbReference>
<dbReference type="AlphaFoldDB" id="G9NMX5"/>
<sequence length="282" mass="30228">MHHGRNLRIFGLVNLDGSDTALPPGRRARTRICNKAAASPAASSLSSGSHRFIVGGWSVCLTQSAGRYLESGCRAGWQTRDEGDFRCNNLVHGQSSGWLATRYGAVCCATTEMQPILCCSSAGVRGAGGLGRLGKDVVGQQHLRAPSDAAHWLPWGASFDQLVLSCWDAVGWSGLVQPYTPPPLGLERSNDPPPAPSQVPSPGKRTRVQRDRLVSIWRTQQRRGVSPAIGRVARVAVFQIGGAAVPEIRRATRGMYVFSPLGFPQVLASPETGIAPWLSLEI</sequence>
<evidence type="ECO:0000313" key="3">
    <source>
        <dbReference type="Proteomes" id="UP000005426"/>
    </source>
</evidence>
<evidence type="ECO:0000313" key="2">
    <source>
        <dbReference type="EMBL" id="EHK48255.1"/>
    </source>
</evidence>
<reference evidence="2 3" key="1">
    <citation type="journal article" date="2011" name="Genome Biol.">
        <title>Comparative genome sequence analysis underscores mycoparasitism as the ancestral life style of Trichoderma.</title>
        <authorList>
            <person name="Kubicek C.P."/>
            <person name="Herrera-Estrella A."/>
            <person name="Seidl-Seiboth V."/>
            <person name="Martinez D.A."/>
            <person name="Druzhinina I.S."/>
            <person name="Thon M."/>
            <person name="Zeilinger S."/>
            <person name="Casas-Flores S."/>
            <person name="Horwitz B.A."/>
            <person name="Mukherjee P.K."/>
            <person name="Mukherjee M."/>
            <person name="Kredics L."/>
            <person name="Alcaraz L.D."/>
            <person name="Aerts A."/>
            <person name="Antal Z."/>
            <person name="Atanasova L."/>
            <person name="Cervantes-Badillo M.G."/>
            <person name="Challacombe J."/>
            <person name="Chertkov O."/>
            <person name="McCluskey K."/>
            <person name="Coulpier F."/>
            <person name="Deshpande N."/>
            <person name="von Doehren H."/>
            <person name="Ebbole D.J."/>
            <person name="Esquivel-Naranjo E.U."/>
            <person name="Fekete E."/>
            <person name="Flipphi M."/>
            <person name="Glaser F."/>
            <person name="Gomez-Rodriguez E.Y."/>
            <person name="Gruber S."/>
            <person name="Han C."/>
            <person name="Henrissat B."/>
            <person name="Hermosa R."/>
            <person name="Hernandez-Onate M."/>
            <person name="Karaffa L."/>
            <person name="Kosti I."/>
            <person name="Le Crom S."/>
            <person name="Lindquist E."/>
            <person name="Lucas S."/>
            <person name="Luebeck M."/>
            <person name="Luebeck P.S."/>
            <person name="Margeot A."/>
            <person name="Metz B."/>
            <person name="Misra M."/>
            <person name="Nevalainen H."/>
            <person name="Omann M."/>
            <person name="Packer N."/>
            <person name="Perrone G."/>
            <person name="Uresti-Rivera E.E."/>
            <person name="Salamov A."/>
            <person name="Schmoll M."/>
            <person name="Seiboth B."/>
            <person name="Shapiro H."/>
            <person name="Sukno S."/>
            <person name="Tamayo-Ramos J.A."/>
            <person name="Tisch D."/>
            <person name="Wiest A."/>
            <person name="Wilkinson H.H."/>
            <person name="Zhang M."/>
            <person name="Coutinho P.M."/>
            <person name="Kenerley C.M."/>
            <person name="Monte E."/>
            <person name="Baker S.E."/>
            <person name="Grigoriev I.V."/>
        </authorList>
    </citation>
    <scope>NUCLEOTIDE SEQUENCE [LARGE SCALE GENOMIC DNA]</scope>
    <source>
        <strain evidence="3">ATCC 20476 / IMI 206040</strain>
    </source>
</reference>
<dbReference type="Proteomes" id="UP000005426">
    <property type="component" value="Unassembled WGS sequence"/>
</dbReference>
<organism evidence="2 3">
    <name type="scientific">Hypocrea atroviridis (strain ATCC 20476 / IMI 206040)</name>
    <name type="common">Trichoderma atroviride</name>
    <dbReference type="NCBI Taxonomy" id="452589"/>
    <lineage>
        <taxon>Eukaryota</taxon>
        <taxon>Fungi</taxon>
        <taxon>Dikarya</taxon>
        <taxon>Ascomycota</taxon>
        <taxon>Pezizomycotina</taxon>
        <taxon>Sordariomycetes</taxon>
        <taxon>Hypocreomycetidae</taxon>
        <taxon>Hypocreales</taxon>
        <taxon>Hypocreaceae</taxon>
        <taxon>Trichoderma</taxon>
    </lineage>
</organism>
<gene>
    <name evidence="2" type="ORF">TRIATDRAFT_305990</name>
</gene>
<feature type="region of interest" description="Disordered" evidence="1">
    <location>
        <begin position="183"/>
        <end position="208"/>
    </location>
</feature>
<keyword evidence="3" id="KW-1185">Reference proteome</keyword>
<protein>
    <submittedName>
        <fullName evidence="2">Uncharacterized protein</fullName>
    </submittedName>
</protein>